<keyword evidence="3" id="KW-1185">Reference proteome</keyword>
<reference evidence="2 3" key="1">
    <citation type="submission" date="2024-01" db="EMBL/GenBank/DDBJ databases">
        <title>The genomes of 5 underutilized Papilionoideae crops provide insights into root nodulation and disease resistanc.</title>
        <authorList>
            <person name="Yuan L."/>
        </authorList>
    </citation>
    <scope>NUCLEOTIDE SEQUENCE [LARGE SCALE GENOMIC DNA]</scope>
    <source>
        <strain evidence="2">ZHUSHIDOU_FW_LH</strain>
        <tissue evidence="2">Leaf</tissue>
    </source>
</reference>
<protein>
    <submittedName>
        <fullName evidence="2">Uncharacterized protein</fullName>
    </submittedName>
</protein>
<sequence length="105" mass="11916">MFSQNMDSAGAVAGTVLIYMRFVWPYGGRSVFLSGGLSFYQCQLKVALLYFKFFIAWPLVTIRYHALVKLLPRISDADVQISHQRISAFLSMHTTYELLSETGKV</sequence>
<dbReference type="Proteomes" id="UP001372338">
    <property type="component" value="Unassembled WGS sequence"/>
</dbReference>
<dbReference type="AlphaFoldDB" id="A0AAN9HX22"/>
<feature type="transmembrane region" description="Helical" evidence="1">
    <location>
        <begin position="47"/>
        <end position="66"/>
    </location>
</feature>
<evidence type="ECO:0000256" key="1">
    <source>
        <dbReference type="SAM" id="Phobius"/>
    </source>
</evidence>
<keyword evidence="1" id="KW-0812">Transmembrane</keyword>
<keyword evidence="1" id="KW-1133">Transmembrane helix</keyword>
<organism evidence="2 3">
    <name type="scientific">Crotalaria pallida</name>
    <name type="common">Smooth rattlebox</name>
    <name type="synonym">Crotalaria striata</name>
    <dbReference type="NCBI Taxonomy" id="3830"/>
    <lineage>
        <taxon>Eukaryota</taxon>
        <taxon>Viridiplantae</taxon>
        <taxon>Streptophyta</taxon>
        <taxon>Embryophyta</taxon>
        <taxon>Tracheophyta</taxon>
        <taxon>Spermatophyta</taxon>
        <taxon>Magnoliopsida</taxon>
        <taxon>eudicotyledons</taxon>
        <taxon>Gunneridae</taxon>
        <taxon>Pentapetalae</taxon>
        <taxon>rosids</taxon>
        <taxon>fabids</taxon>
        <taxon>Fabales</taxon>
        <taxon>Fabaceae</taxon>
        <taxon>Papilionoideae</taxon>
        <taxon>50 kb inversion clade</taxon>
        <taxon>genistoids sensu lato</taxon>
        <taxon>core genistoids</taxon>
        <taxon>Crotalarieae</taxon>
        <taxon>Crotalaria</taxon>
    </lineage>
</organism>
<keyword evidence="1" id="KW-0472">Membrane</keyword>
<comment type="caution">
    <text evidence="2">The sequence shown here is derived from an EMBL/GenBank/DDBJ whole genome shotgun (WGS) entry which is preliminary data.</text>
</comment>
<name>A0AAN9HX22_CROPI</name>
<accession>A0AAN9HX22</accession>
<evidence type="ECO:0000313" key="3">
    <source>
        <dbReference type="Proteomes" id="UP001372338"/>
    </source>
</evidence>
<dbReference type="EMBL" id="JAYWIO010000006">
    <property type="protein sequence ID" value="KAK7255580.1"/>
    <property type="molecule type" value="Genomic_DNA"/>
</dbReference>
<proteinExistence type="predicted"/>
<evidence type="ECO:0000313" key="2">
    <source>
        <dbReference type="EMBL" id="KAK7255580.1"/>
    </source>
</evidence>
<gene>
    <name evidence="2" type="ORF">RIF29_28993</name>
</gene>
<feature type="transmembrane region" description="Helical" evidence="1">
    <location>
        <begin position="9"/>
        <end position="27"/>
    </location>
</feature>